<feature type="active site" description="O-(5'-phospho-DNA)-tyrosine intermediate" evidence="8">
    <location>
        <position position="284"/>
    </location>
</feature>
<dbReference type="RefSeq" id="WP_303283117.1">
    <property type="nucleotide sequence ID" value="NZ_BAABCZ010000009.1"/>
</dbReference>
<dbReference type="PANTHER" id="PTHR42785">
    <property type="entry name" value="DNA TOPOISOMERASE, TYPE IA, CORE"/>
    <property type="match status" value="1"/>
</dbReference>
<comment type="caution">
    <text evidence="12">The sequence shown here is derived from an EMBL/GenBank/DDBJ whole genome shotgun (WGS) entry which is preliminary data.</text>
</comment>
<feature type="domain" description="Toprim" evidence="10">
    <location>
        <begin position="3"/>
        <end position="113"/>
    </location>
</feature>
<dbReference type="Pfam" id="PF01751">
    <property type="entry name" value="Toprim"/>
    <property type="match status" value="1"/>
</dbReference>
<dbReference type="Pfam" id="PF01131">
    <property type="entry name" value="Topoisom_bac"/>
    <property type="match status" value="1"/>
</dbReference>
<keyword evidence="13" id="KW-1185">Reference proteome</keyword>
<dbReference type="NCBIfam" id="TIGR01051">
    <property type="entry name" value="topA_bact"/>
    <property type="match status" value="1"/>
</dbReference>
<evidence type="ECO:0000256" key="4">
    <source>
        <dbReference type="ARBA" id="ARBA00022842"/>
    </source>
</evidence>
<comment type="subunit">
    <text evidence="8">Monomer.</text>
</comment>
<evidence type="ECO:0000256" key="3">
    <source>
        <dbReference type="ARBA" id="ARBA00022723"/>
    </source>
</evidence>
<dbReference type="HAMAP" id="MF_00952">
    <property type="entry name" value="Topoisom_1_prok"/>
    <property type="match status" value="1"/>
</dbReference>
<dbReference type="GO" id="GO:0003917">
    <property type="term" value="F:DNA topoisomerase type I (single strand cut, ATP-independent) activity"/>
    <property type="evidence" value="ECO:0007669"/>
    <property type="project" value="UniProtKB-EC"/>
</dbReference>
<dbReference type="InterPro" id="IPR005733">
    <property type="entry name" value="TopoI_bac-type"/>
</dbReference>
<keyword evidence="6 8" id="KW-0238">DNA-binding</keyword>
<feature type="site" description="Interaction with DNA" evidence="8">
    <location>
        <position position="155"/>
    </location>
</feature>
<organism evidence="12 13">
    <name type="scientific">Flavivirga amylovorans</name>
    <dbReference type="NCBI Taxonomy" id="870486"/>
    <lineage>
        <taxon>Bacteria</taxon>
        <taxon>Pseudomonadati</taxon>
        <taxon>Bacteroidota</taxon>
        <taxon>Flavobacteriia</taxon>
        <taxon>Flavobacteriales</taxon>
        <taxon>Flavobacteriaceae</taxon>
        <taxon>Flavivirga</taxon>
    </lineage>
</organism>
<sequence length="830" mass="93704">MTKNLVIVESPAKAKTIEKFLGKDFKVESSFGHISDLPSKELGVDVDGDFKPKYEVSKDKKAVVKKLKDLAKNAEWVWLASDEDREGEAIAWHLAETLKLDKEKTKRIVFHEITKAAIQKAIENPRGIDYDLVDAQQARRVLDRIVGYELSPVLWRKVKGGLSAGRVQSVSVRLIVEKEREIQGFNPVASYRVDAEFSNEDGQTFKAKLPKNFSTKEEALNFLEKNSSANFKVADLEKKPAKKSPAAPFTTSTLQQEASRKLYFSVSKTMTMAQRLYEAGLITYMRTDSVNLSDEARKGAQAEIENAYGAKYSKPRNYKGKAKGAQEAHEAIRPTNFSTHSVDIDRDQARLYDLIWKRAIASQMSEAELERTNVKVSASTHNETFTANGEVITFDGFLKVYLEGTDDEDVEQEGMLPAMKTNETLLNNYITATERYTRPPARYTEASLVKKLEELGIGRPSTYAPTISTIQNRNYVEKGTVEGVERRYTQLRLQNGNVNDKTLSEKVGSDKGKLVPTDIGMIVTDFLVNHFETILDYNFTAKVEADFDEIAEGNEDWTKMMKTFYKNFHPKVEDVKENAERESGERILGTDPKSGKQVSVRLGKFGPMVQIGTVDDEEKPQFASLSPDQQLTTITYEEAMDLFQLPKSLGAYEGEDIVVNNGRFGPYVKFGASFVSLPKGVDPLSVELDDAIVLIKEKQKADAPIYMYKELPVQKGKGRFGPFIKWNNMFINVNKKYDWDNLSDEDIVELIETKIQKEIDKVIHNWEEEGIRVEKARWGRHNVLKGKVKVELAKTVDVLEMTLEEAKGIIEANTPKKKAAKKKAPAKKKK</sequence>
<feature type="site" description="Interaction with DNA" evidence="8">
    <location>
        <position position="143"/>
    </location>
</feature>
<dbReference type="InterPro" id="IPR013826">
    <property type="entry name" value="Topo_IA_cen_sub3"/>
</dbReference>
<dbReference type="InterPro" id="IPR003601">
    <property type="entry name" value="Topo_IA_2"/>
</dbReference>
<dbReference type="Gene3D" id="3.40.50.140">
    <property type="match status" value="1"/>
</dbReference>
<evidence type="ECO:0000256" key="6">
    <source>
        <dbReference type="ARBA" id="ARBA00023125"/>
    </source>
</evidence>
<dbReference type="Proteomes" id="UP001176891">
    <property type="component" value="Unassembled WGS sequence"/>
</dbReference>
<evidence type="ECO:0000256" key="7">
    <source>
        <dbReference type="ARBA" id="ARBA00023235"/>
    </source>
</evidence>
<dbReference type="InterPro" id="IPR034149">
    <property type="entry name" value="TOPRIM_TopoI"/>
</dbReference>
<dbReference type="InterPro" id="IPR003602">
    <property type="entry name" value="Topo_IA_DNA-bd_dom"/>
</dbReference>
<feature type="site" description="Interaction with DNA" evidence="8">
    <location>
        <position position="473"/>
    </location>
</feature>
<feature type="site" description="Interaction with DNA" evidence="8">
    <location>
        <position position="139"/>
    </location>
</feature>
<comment type="similarity">
    <text evidence="2 8">Belongs to the type IA topoisomerase family.</text>
</comment>
<comment type="function">
    <text evidence="8">Releases the supercoiling and torsional tension of DNA, which is introduced during the DNA replication and transcription, by transiently cleaving and rejoining one strand of the DNA duplex. Introduces a single-strand break via transesterification at a target site in duplex DNA. The scissile phosphodiester is attacked by the catalytic tyrosine of the enzyme, resulting in the formation of a DNA-(5'-phosphotyrosyl)-enzyme intermediate and the expulsion of a 3'-OH DNA strand. The free DNA strand then undergoes passage around the unbroken strand, thus removing DNA supercoils. Finally, in the religation step, the DNA 3'-OH attacks the covalent intermediate to expel the active-site tyrosine and restore the DNA phosphodiester backbone.</text>
</comment>
<evidence type="ECO:0000256" key="5">
    <source>
        <dbReference type="ARBA" id="ARBA00023029"/>
    </source>
</evidence>
<keyword evidence="4" id="KW-0460">Magnesium</keyword>
<feature type="site" description="Interaction with DNA" evidence="8">
    <location>
        <position position="140"/>
    </location>
</feature>
<dbReference type="PANTHER" id="PTHR42785:SF1">
    <property type="entry name" value="DNA TOPOISOMERASE"/>
    <property type="match status" value="1"/>
</dbReference>
<evidence type="ECO:0000256" key="8">
    <source>
        <dbReference type="HAMAP-Rule" id="MF_00952"/>
    </source>
</evidence>
<dbReference type="PROSITE" id="PS00396">
    <property type="entry name" value="TOPO_IA_1"/>
    <property type="match status" value="1"/>
</dbReference>
<evidence type="ECO:0000256" key="2">
    <source>
        <dbReference type="ARBA" id="ARBA00009446"/>
    </source>
</evidence>
<dbReference type="InterPro" id="IPR028612">
    <property type="entry name" value="Topoisom_1_IA"/>
</dbReference>
<comment type="catalytic activity">
    <reaction evidence="1 8">
        <text>ATP-independent breakage of single-stranded DNA, followed by passage and rejoining.</text>
        <dbReference type="EC" id="5.6.2.1"/>
    </reaction>
</comment>
<feature type="region of interest" description="Disordered" evidence="9">
    <location>
        <begin position="576"/>
        <end position="595"/>
    </location>
</feature>
<dbReference type="InterPro" id="IPR006171">
    <property type="entry name" value="TOPRIM_dom"/>
</dbReference>
<dbReference type="SUPFAM" id="SSF56712">
    <property type="entry name" value="Prokaryotic type I DNA topoisomerase"/>
    <property type="match status" value="1"/>
</dbReference>
<dbReference type="SMART" id="SM00493">
    <property type="entry name" value="TOPRIM"/>
    <property type="match status" value="1"/>
</dbReference>
<dbReference type="InterPro" id="IPR000380">
    <property type="entry name" value="Topo_IA"/>
</dbReference>
<feature type="region of interest" description="Interaction with DNA" evidence="8">
    <location>
        <begin position="163"/>
        <end position="168"/>
    </location>
</feature>
<dbReference type="InterPro" id="IPR013825">
    <property type="entry name" value="Topo_IA_cen_sub2"/>
</dbReference>
<evidence type="ECO:0000256" key="9">
    <source>
        <dbReference type="SAM" id="MobiDB-lite"/>
    </source>
</evidence>
<dbReference type="SMART" id="SM00437">
    <property type="entry name" value="TOP1Ac"/>
    <property type="match status" value="1"/>
</dbReference>
<dbReference type="EMBL" id="JAUOEM010000004">
    <property type="protein sequence ID" value="MDO5988502.1"/>
    <property type="molecule type" value="Genomic_DNA"/>
</dbReference>
<evidence type="ECO:0000313" key="13">
    <source>
        <dbReference type="Proteomes" id="UP001176891"/>
    </source>
</evidence>
<feature type="site" description="Interaction with DNA" evidence="8">
    <location>
        <position position="286"/>
    </location>
</feature>
<evidence type="ECO:0000256" key="1">
    <source>
        <dbReference type="ARBA" id="ARBA00000213"/>
    </source>
</evidence>
<name>A0ABT8X3F9_9FLAO</name>
<feature type="site" description="Interaction with DNA" evidence="8">
    <location>
        <position position="148"/>
    </location>
</feature>
<dbReference type="InterPro" id="IPR023405">
    <property type="entry name" value="Topo_IA_core_domain"/>
</dbReference>
<dbReference type="PRINTS" id="PR00417">
    <property type="entry name" value="PRTPISMRASEI"/>
</dbReference>
<feature type="domain" description="Topo IA-type catalytic" evidence="11">
    <location>
        <begin position="129"/>
        <end position="572"/>
    </location>
</feature>
<dbReference type="Gene3D" id="1.10.290.10">
    <property type="entry name" value="Topoisomerase I, domain 4"/>
    <property type="match status" value="1"/>
</dbReference>
<dbReference type="CDD" id="cd00186">
    <property type="entry name" value="TOP1Ac"/>
    <property type="match status" value="1"/>
</dbReference>
<dbReference type="InterPro" id="IPR013824">
    <property type="entry name" value="Topo_IA_cen_sub1"/>
</dbReference>
<dbReference type="InterPro" id="IPR013497">
    <property type="entry name" value="Topo_IA_cen"/>
</dbReference>
<evidence type="ECO:0000313" key="12">
    <source>
        <dbReference type="EMBL" id="MDO5988502.1"/>
    </source>
</evidence>
<dbReference type="PROSITE" id="PS50880">
    <property type="entry name" value="TOPRIM"/>
    <property type="match status" value="1"/>
</dbReference>
<dbReference type="EC" id="5.6.2.1" evidence="8"/>
<dbReference type="PROSITE" id="PS52039">
    <property type="entry name" value="TOPO_IA_2"/>
    <property type="match status" value="1"/>
</dbReference>
<evidence type="ECO:0000259" key="11">
    <source>
        <dbReference type="PROSITE" id="PS52039"/>
    </source>
</evidence>
<dbReference type="Gene3D" id="2.70.20.10">
    <property type="entry name" value="Topoisomerase I, domain 3"/>
    <property type="match status" value="1"/>
</dbReference>
<keyword evidence="5 8" id="KW-0799">Topoisomerase</keyword>
<feature type="site" description="Interaction with DNA" evidence="8">
    <location>
        <position position="33"/>
    </location>
</feature>
<proteinExistence type="inferred from homology"/>
<accession>A0ABT8X3F9</accession>
<reference evidence="12" key="1">
    <citation type="submission" date="2023-07" db="EMBL/GenBank/DDBJ databases">
        <title>Two novel species in the genus Flavivirga.</title>
        <authorList>
            <person name="Kwon K."/>
        </authorList>
    </citation>
    <scope>NUCLEOTIDE SEQUENCE</scope>
    <source>
        <strain evidence="12">KACC 14157</strain>
    </source>
</reference>
<evidence type="ECO:0000259" key="10">
    <source>
        <dbReference type="PROSITE" id="PS50880"/>
    </source>
</evidence>
<dbReference type="CDD" id="cd03363">
    <property type="entry name" value="TOPRIM_TopoIA_TopoI"/>
    <property type="match status" value="1"/>
</dbReference>
<keyword evidence="3" id="KW-0479">Metal-binding</keyword>
<dbReference type="Pfam" id="PF13368">
    <property type="entry name" value="Toprim_C_rpt"/>
    <property type="match status" value="3"/>
</dbReference>
<dbReference type="Gene3D" id="1.10.460.10">
    <property type="entry name" value="Topoisomerase I, domain 2"/>
    <property type="match status" value="1"/>
</dbReference>
<feature type="compositionally biased region" description="Basic and acidic residues" evidence="9">
    <location>
        <begin position="576"/>
        <end position="585"/>
    </location>
</feature>
<dbReference type="InterPro" id="IPR025589">
    <property type="entry name" value="Toprim_C_rpt"/>
</dbReference>
<protein>
    <recommendedName>
        <fullName evidence="8">DNA topoisomerase 1</fullName>
        <ecNumber evidence="8">5.6.2.1</ecNumber>
    </recommendedName>
    <alternativeName>
        <fullName evidence="8">DNA topoisomerase I</fullName>
    </alternativeName>
</protein>
<keyword evidence="7 8" id="KW-0413">Isomerase</keyword>
<dbReference type="SMART" id="SM00436">
    <property type="entry name" value="TOP1Bc"/>
    <property type="match status" value="1"/>
</dbReference>
<gene>
    <name evidence="8 12" type="primary">topA</name>
    <name evidence="12" type="ORF">Q4Q39_13900</name>
</gene>
<dbReference type="InterPro" id="IPR023406">
    <property type="entry name" value="Topo_IA_AS"/>
</dbReference>